<dbReference type="Pfam" id="PF24590">
    <property type="entry name" value="DUF7615"/>
    <property type="match status" value="1"/>
</dbReference>
<accession>A0A175YP17</accession>
<organism evidence="2">
    <name type="scientific">Daucus carota subsp. sativus</name>
    <name type="common">Carrot</name>
    <dbReference type="NCBI Taxonomy" id="79200"/>
    <lineage>
        <taxon>Eukaryota</taxon>
        <taxon>Viridiplantae</taxon>
        <taxon>Streptophyta</taxon>
        <taxon>Embryophyta</taxon>
        <taxon>Tracheophyta</taxon>
        <taxon>Spermatophyta</taxon>
        <taxon>Magnoliopsida</taxon>
        <taxon>eudicotyledons</taxon>
        <taxon>Gunneridae</taxon>
        <taxon>Pentapetalae</taxon>
        <taxon>asterids</taxon>
        <taxon>campanulids</taxon>
        <taxon>Apiales</taxon>
        <taxon>Apiaceae</taxon>
        <taxon>Apioideae</taxon>
        <taxon>Scandiceae</taxon>
        <taxon>Daucinae</taxon>
        <taxon>Daucus</taxon>
        <taxon>Daucus sect. Daucus</taxon>
    </lineage>
</organism>
<name>A0A175YP17_DAUCS</name>
<dbReference type="PANTHER" id="PTHR33345">
    <property type="entry name" value="ADAPTER PROTEIN, PUTATIVE-RELATED"/>
    <property type="match status" value="1"/>
</dbReference>
<dbReference type="InterPro" id="IPR056034">
    <property type="entry name" value="DUF7615"/>
</dbReference>
<protein>
    <recommendedName>
        <fullName evidence="1">DUF7615 domain-containing protein</fullName>
    </recommendedName>
</protein>
<proteinExistence type="predicted"/>
<dbReference type="Gramene" id="KZM85355">
    <property type="protein sequence ID" value="KZM85355"/>
    <property type="gene ID" value="DCAR_027223"/>
</dbReference>
<comment type="caution">
    <text evidence="2">The sequence shown here is derived from an EMBL/GenBank/DDBJ whole genome shotgun (WGS) entry which is preliminary data.</text>
</comment>
<reference evidence="2" key="1">
    <citation type="journal article" date="2016" name="Nat. Genet.">
        <title>A high-quality carrot genome assembly provides new insights into carotenoid accumulation and asterid genome evolution.</title>
        <authorList>
            <person name="Iorizzo M."/>
            <person name="Ellison S."/>
            <person name="Senalik D."/>
            <person name="Zeng P."/>
            <person name="Satapoomin P."/>
            <person name="Huang J."/>
            <person name="Bowman M."/>
            <person name="Iovene M."/>
            <person name="Sanseverino W."/>
            <person name="Cavagnaro P."/>
            <person name="Yildiz M."/>
            <person name="Macko-Podgorni A."/>
            <person name="Moranska E."/>
            <person name="Grzebelus E."/>
            <person name="Grzebelus D."/>
            <person name="Ashrafi H."/>
            <person name="Zheng Z."/>
            <person name="Cheng S."/>
            <person name="Spooner D."/>
            <person name="Van Deynze A."/>
            <person name="Simon P."/>
        </authorList>
    </citation>
    <scope>NUCLEOTIDE SEQUENCE [LARGE SCALE GENOMIC DNA]</scope>
    <source>
        <tissue evidence="2">Leaf</tissue>
    </source>
</reference>
<evidence type="ECO:0000313" key="2">
    <source>
        <dbReference type="EMBL" id="KZM85355.1"/>
    </source>
</evidence>
<gene>
    <name evidence="2" type="ORF">DCAR_027223</name>
</gene>
<sequence length="295" mass="33426">MAGTIGAEYYCRCCDTRTDLLPHVKIFLQICESISSHDDIKKILNLGVYVLQGSQRSAAERLLLVFEIAMGKQYDSRLEIVPVLDNGWNVNDKSTGVMVCHNGNHAVKSAIDEEHVDIRQGSPKKVSTDIDPEVESLKLEYKVEQTLQALKKSQELEFKIAKERLHDQNNCIQNLYQQFGKEKSEIEHHLAYVADPGSSLLRRSAAKRLLHIFEIAMGKQYDSRLRIEPTLDDVWNVDDRSTGVMCHNGNDAVKSAIDEEHVDIRQGSPKEVSTNFDPEVESLKLDIVLNRHCKL</sequence>
<dbReference type="STRING" id="79200.A0A175YP17"/>
<dbReference type="AlphaFoldDB" id="A0A175YP17"/>
<feature type="domain" description="DUF7615" evidence="1">
    <location>
        <begin position="133"/>
        <end position="192"/>
    </location>
</feature>
<evidence type="ECO:0000259" key="1">
    <source>
        <dbReference type="Pfam" id="PF24590"/>
    </source>
</evidence>
<dbReference type="PANTHER" id="PTHR33345:SF6">
    <property type="entry name" value="OS03G0747200 PROTEIN"/>
    <property type="match status" value="1"/>
</dbReference>
<dbReference type="EMBL" id="LNRQ01000008">
    <property type="protein sequence ID" value="KZM85355.1"/>
    <property type="molecule type" value="Genomic_DNA"/>
</dbReference>